<name>A0A6A6A667_9PLEO</name>
<feature type="compositionally biased region" description="Polar residues" evidence="1">
    <location>
        <begin position="102"/>
        <end position="120"/>
    </location>
</feature>
<dbReference type="Proteomes" id="UP000799771">
    <property type="component" value="Unassembled WGS sequence"/>
</dbReference>
<protein>
    <submittedName>
        <fullName evidence="2">Uncharacterized protein</fullName>
    </submittedName>
</protein>
<evidence type="ECO:0000313" key="3">
    <source>
        <dbReference type="Proteomes" id="UP000799771"/>
    </source>
</evidence>
<evidence type="ECO:0000256" key="1">
    <source>
        <dbReference type="SAM" id="MobiDB-lite"/>
    </source>
</evidence>
<feature type="compositionally biased region" description="Polar residues" evidence="1">
    <location>
        <begin position="13"/>
        <end position="23"/>
    </location>
</feature>
<dbReference type="OrthoDB" id="3682974at2759"/>
<accession>A0A6A6A667</accession>
<feature type="region of interest" description="Disordered" evidence="1">
    <location>
        <begin position="82"/>
        <end position="139"/>
    </location>
</feature>
<dbReference type="GeneID" id="54413474"/>
<feature type="region of interest" description="Disordered" evidence="1">
    <location>
        <begin position="1"/>
        <end position="41"/>
    </location>
</feature>
<dbReference type="RefSeq" id="XP_033521035.1">
    <property type="nucleotide sequence ID" value="XM_033673042.1"/>
</dbReference>
<keyword evidence="3" id="KW-1185">Reference proteome</keyword>
<sequence>MSQQPRSALDQDYVQSTGSTTLKMQELLGPASSTPSVCPQPEAIYSDASQYRVRPVAASPDWQYSTVPAPPEYAAQSLTATHRPASYEPSHGQSPVFPTATPPTAQSILTPMRSSYSLSPARQPPRDRSSAQHNLRPPMYADQNFPAHSPLPTSASAAYNPRAYTTPLYPPQSSDPNHITQAGIALHLYTLLHPRLADWPPTDVTRFTTRIAMHLIRIPLSSYEEIMMRICHAGRMHYLALVVIPPGGGDVQIMLSGVAKERDGADPLFDDVLMGMLERGFRQMCEEVWRGMERGQ</sequence>
<proteinExistence type="predicted"/>
<organism evidence="2 3">
    <name type="scientific">Dothidotthia symphoricarpi CBS 119687</name>
    <dbReference type="NCBI Taxonomy" id="1392245"/>
    <lineage>
        <taxon>Eukaryota</taxon>
        <taxon>Fungi</taxon>
        <taxon>Dikarya</taxon>
        <taxon>Ascomycota</taxon>
        <taxon>Pezizomycotina</taxon>
        <taxon>Dothideomycetes</taxon>
        <taxon>Pleosporomycetidae</taxon>
        <taxon>Pleosporales</taxon>
        <taxon>Dothidotthiaceae</taxon>
        <taxon>Dothidotthia</taxon>
    </lineage>
</organism>
<dbReference type="AlphaFoldDB" id="A0A6A6A667"/>
<dbReference type="EMBL" id="ML977513">
    <property type="protein sequence ID" value="KAF2126643.1"/>
    <property type="molecule type" value="Genomic_DNA"/>
</dbReference>
<gene>
    <name evidence="2" type="ORF">P153DRAFT_433753</name>
</gene>
<evidence type="ECO:0000313" key="2">
    <source>
        <dbReference type="EMBL" id="KAF2126643.1"/>
    </source>
</evidence>
<reference evidence="2" key="1">
    <citation type="journal article" date="2020" name="Stud. Mycol.">
        <title>101 Dothideomycetes genomes: a test case for predicting lifestyles and emergence of pathogens.</title>
        <authorList>
            <person name="Haridas S."/>
            <person name="Albert R."/>
            <person name="Binder M."/>
            <person name="Bloem J."/>
            <person name="Labutti K."/>
            <person name="Salamov A."/>
            <person name="Andreopoulos B."/>
            <person name="Baker S."/>
            <person name="Barry K."/>
            <person name="Bills G."/>
            <person name="Bluhm B."/>
            <person name="Cannon C."/>
            <person name="Castanera R."/>
            <person name="Culley D."/>
            <person name="Daum C."/>
            <person name="Ezra D."/>
            <person name="Gonzalez J."/>
            <person name="Henrissat B."/>
            <person name="Kuo A."/>
            <person name="Liang C."/>
            <person name="Lipzen A."/>
            <person name="Lutzoni F."/>
            <person name="Magnuson J."/>
            <person name="Mondo S."/>
            <person name="Nolan M."/>
            <person name="Ohm R."/>
            <person name="Pangilinan J."/>
            <person name="Park H.-J."/>
            <person name="Ramirez L."/>
            <person name="Alfaro M."/>
            <person name="Sun H."/>
            <person name="Tritt A."/>
            <person name="Yoshinaga Y."/>
            <person name="Zwiers L.-H."/>
            <person name="Turgeon B."/>
            <person name="Goodwin S."/>
            <person name="Spatafora J."/>
            <person name="Crous P."/>
            <person name="Grigoriev I."/>
        </authorList>
    </citation>
    <scope>NUCLEOTIDE SEQUENCE</scope>
    <source>
        <strain evidence="2">CBS 119687</strain>
    </source>
</reference>